<sequence length="166" mass="17382">MVAYTDNASAQSDFQSAAATMVLTLPDSKAKVRRAPVTPPSVTPPSVSTDISLVQQLERDRCKSPTQLRASALLAKVAVLPSVPSATAPMPTASGMSSPGLTDSNSSSPASSPPGEGDQFFGTFPKELPCSPNGGYISFPDFDRFGGDCTSDEEESLRKLQSLKLQ</sequence>
<name>A0A3N4LR60_9PEZI</name>
<dbReference type="EMBL" id="ML121538">
    <property type="protein sequence ID" value="RPB25403.1"/>
    <property type="molecule type" value="Genomic_DNA"/>
</dbReference>
<evidence type="ECO:0000256" key="1">
    <source>
        <dbReference type="SAM" id="MobiDB-lite"/>
    </source>
</evidence>
<accession>A0A3N4LR60</accession>
<feature type="compositionally biased region" description="Low complexity" evidence="1">
    <location>
        <begin position="104"/>
        <end position="114"/>
    </location>
</feature>
<gene>
    <name evidence="2" type="ORF">L211DRAFT_121859</name>
</gene>
<proteinExistence type="predicted"/>
<keyword evidence="3" id="KW-1185">Reference proteome</keyword>
<dbReference type="Proteomes" id="UP000267821">
    <property type="component" value="Unassembled WGS sequence"/>
</dbReference>
<protein>
    <submittedName>
        <fullName evidence="2">Uncharacterized protein</fullName>
    </submittedName>
</protein>
<feature type="region of interest" description="Disordered" evidence="1">
    <location>
        <begin position="84"/>
        <end position="127"/>
    </location>
</feature>
<evidence type="ECO:0000313" key="3">
    <source>
        <dbReference type="Proteomes" id="UP000267821"/>
    </source>
</evidence>
<feature type="compositionally biased region" description="Polar residues" evidence="1">
    <location>
        <begin position="94"/>
        <end position="103"/>
    </location>
</feature>
<reference evidence="2 3" key="1">
    <citation type="journal article" date="2018" name="Nat. Ecol. Evol.">
        <title>Pezizomycetes genomes reveal the molecular basis of ectomycorrhizal truffle lifestyle.</title>
        <authorList>
            <person name="Murat C."/>
            <person name="Payen T."/>
            <person name="Noel B."/>
            <person name="Kuo A."/>
            <person name="Morin E."/>
            <person name="Chen J."/>
            <person name="Kohler A."/>
            <person name="Krizsan K."/>
            <person name="Balestrini R."/>
            <person name="Da Silva C."/>
            <person name="Montanini B."/>
            <person name="Hainaut M."/>
            <person name="Levati E."/>
            <person name="Barry K.W."/>
            <person name="Belfiori B."/>
            <person name="Cichocki N."/>
            <person name="Clum A."/>
            <person name="Dockter R.B."/>
            <person name="Fauchery L."/>
            <person name="Guy J."/>
            <person name="Iotti M."/>
            <person name="Le Tacon F."/>
            <person name="Lindquist E.A."/>
            <person name="Lipzen A."/>
            <person name="Malagnac F."/>
            <person name="Mello A."/>
            <person name="Molinier V."/>
            <person name="Miyauchi S."/>
            <person name="Poulain J."/>
            <person name="Riccioni C."/>
            <person name="Rubini A."/>
            <person name="Sitrit Y."/>
            <person name="Splivallo R."/>
            <person name="Traeger S."/>
            <person name="Wang M."/>
            <person name="Zifcakova L."/>
            <person name="Wipf D."/>
            <person name="Zambonelli A."/>
            <person name="Paolocci F."/>
            <person name="Nowrousian M."/>
            <person name="Ottonello S."/>
            <person name="Baldrian P."/>
            <person name="Spatafora J.W."/>
            <person name="Henrissat B."/>
            <person name="Nagy L.G."/>
            <person name="Aury J.M."/>
            <person name="Wincker P."/>
            <person name="Grigoriev I.V."/>
            <person name="Bonfante P."/>
            <person name="Martin F.M."/>
        </authorList>
    </citation>
    <scope>NUCLEOTIDE SEQUENCE [LARGE SCALE GENOMIC DNA]</scope>
    <source>
        <strain evidence="2 3">ATCC MYA-4762</strain>
    </source>
</reference>
<feature type="region of interest" description="Disordered" evidence="1">
    <location>
        <begin position="30"/>
        <end position="49"/>
    </location>
</feature>
<dbReference type="OrthoDB" id="5397723at2759"/>
<dbReference type="AlphaFoldDB" id="A0A3N4LR60"/>
<dbReference type="InParanoid" id="A0A3N4LR60"/>
<evidence type="ECO:0000313" key="2">
    <source>
        <dbReference type="EMBL" id="RPB25403.1"/>
    </source>
</evidence>
<organism evidence="2 3">
    <name type="scientific">Terfezia boudieri ATCC MYA-4762</name>
    <dbReference type="NCBI Taxonomy" id="1051890"/>
    <lineage>
        <taxon>Eukaryota</taxon>
        <taxon>Fungi</taxon>
        <taxon>Dikarya</taxon>
        <taxon>Ascomycota</taxon>
        <taxon>Pezizomycotina</taxon>
        <taxon>Pezizomycetes</taxon>
        <taxon>Pezizales</taxon>
        <taxon>Pezizaceae</taxon>
        <taxon>Terfezia</taxon>
    </lineage>
</organism>